<gene>
    <name evidence="1" type="ORF">FNT36_23575</name>
</gene>
<dbReference type="AlphaFoldDB" id="A0A558BLJ5"/>
<sequence>MSEETLPATKMLTFFSEGAKKGQKIKPVPFSKAELLTFPEVKEWLAKGYELDSFENKLSPKDPSQVIVLVVLTRE</sequence>
<dbReference type="RefSeq" id="WP_144852895.1">
    <property type="nucleotide sequence ID" value="NZ_VMRJ01000007.1"/>
</dbReference>
<reference evidence="1 2" key="1">
    <citation type="submission" date="2019-07" db="EMBL/GenBank/DDBJ databases">
        <title>Hymenobacter sp. straun FUR1 Genome sequencing and assembly.</title>
        <authorList>
            <person name="Chhetri G."/>
        </authorList>
    </citation>
    <scope>NUCLEOTIDE SEQUENCE [LARGE SCALE GENOMIC DNA]</scope>
    <source>
        <strain evidence="1 2">Fur1</strain>
    </source>
</reference>
<keyword evidence="2" id="KW-1185">Reference proteome</keyword>
<organism evidence="1 2">
    <name type="scientific">Hymenobacter setariae</name>
    <dbReference type="NCBI Taxonomy" id="2594794"/>
    <lineage>
        <taxon>Bacteria</taxon>
        <taxon>Pseudomonadati</taxon>
        <taxon>Bacteroidota</taxon>
        <taxon>Cytophagia</taxon>
        <taxon>Cytophagales</taxon>
        <taxon>Hymenobacteraceae</taxon>
        <taxon>Hymenobacter</taxon>
    </lineage>
</organism>
<comment type="caution">
    <text evidence="1">The sequence shown here is derived from an EMBL/GenBank/DDBJ whole genome shotgun (WGS) entry which is preliminary data.</text>
</comment>
<evidence type="ECO:0000313" key="2">
    <source>
        <dbReference type="Proteomes" id="UP000317624"/>
    </source>
</evidence>
<proteinExistence type="predicted"/>
<protein>
    <submittedName>
        <fullName evidence="1">Uncharacterized protein</fullName>
    </submittedName>
</protein>
<name>A0A558BLJ5_9BACT</name>
<evidence type="ECO:0000313" key="1">
    <source>
        <dbReference type="EMBL" id="TVT37384.1"/>
    </source>
</evidence>
<accession>A0A558BLJ5</accession>
<dbReference type="OrthoDB" id="886989at2"/>
<dbReference type="Proteomes" id="UP000317624">
    <property type="component" value="Unassembled WGS sequence"/>
</dbReference>
<dbReference type="EMBL" id="VMRJ01000007">
    <property type="protein sequence ID" value="TVT37384.1"/>
    <property type="molecule type" value="Genomic_DNA"/>
</dbReference>